<sequence length="241" mass="27308">MDIKNEIVNFFKKYINEFEPDGGSGTQPGTINFDLTPRDFLDFAEKDLAHSESVHSLVNATSNLKRAVDCQLDCFLVLLNLDKFYRSKRLGVDRKLGFLERAGLFRSKSLEKLNKMRNELEHQYAMPKISDVEVYFDLVVAFVSVIESNVTLVGHNSEIGMSLDSGGMIETKYIHSKPAIAIRLEHVDSNYRMEFMCDLSNSESNIETSKEFAFFLKVHSLLNAYYGGVASSKHVLQALET</sequence>
<evidence type="ECO:0000313" key="2">
    <source>
        <dbReference type="Proteomes" id="UP000037697"/>
    </source>
</evidence>
<comment type="caution">
    <text evidence="1">The sequence shown here is derived from an EMBL/GenBank/DDBJ whole genome shotgun (WGS) entry which is preliminary data.</text>
</comment>
<dbReference type="Proteomes" id="UP000037697">
    <property type="component" value="Unassembled WGS sequence"/>
</dbReference>
<organism evidence="1 2">
    <name type="scientific">Vibrio parahaemolyticus</name>
    <dbReference type="NCBI Taxonomy" id="670"/>
    <lineage>
        <taxon>Bacteria</taxon>
        <taxon>Pseudomonadati</taxon>
        <taxon>Pseudomonadota</taxon>
        <taxon>Gammaproteobacteria</taxon>
        <taxon>Vibrionales</taxon>
        <taxon>Vibrionaceae</taxon>
        <taxon>Vibrio</taxon>
    </lineage>
</organism>
<evidence type="ECO:0008006" key="3">
    <source>
        <dbReference type="Google" id="ProtNLM"/>
    </source>
</evidence>
<protein>
    <recommendedName>
        <fullName evidence="3">RiboL-PSP-HEPN domain-containing protein</fullName>
    </recommendedName>
</protein>
<name>A0AAW3IT48_VIBPH</name>
<accession>A0AAW3IT48</accession>
<dbReference type="AlphaFoldDB" id="A0AAW3IT48"/>
<dbReference type="RefSeq" id="WP_053812412.1">
    <property type="nucleotide sequence ID" value="NZ_JAMQAC010000077.1"/>
</dbReference>
<evidence type="ECO:0000313" key="1">
    <source>
        <dbReference type="EMBL" id="KOY28426.1"/>
    </source>
</evidence>
<dbReference type="EMBL" id="LIRS01000099">
    <property type="protein sequence ID" value="KOY28426.1"/>
    <property type="molecule type" value="Genomic_DNA"/>
</dbReference>
<gene>
    <name evidence="1" type="ORF">ACX05_18720</name>
</gene>
<proteinExistence type="predicted"/>
<reference evidence="1 2" key="1">
    <citation type="submission" date="2015-07" db="EMBL/GenBank/DDBJ databases">
        <title>Foodborne Vibrio parahaemolyticus Isolates.</title>
        <authorList>
            <person name="Ronholm J."/>
            <person name="Petronella N."/>
            <person name="Kenwell R."/>
            <person name="Banerjee S."/>
        </authorList>
    </citation>
    <scope>NUCLEOTIDE SEQUENCE [LARGE SCALE GENOMIC DNA]</scope>
    <source>
        <strain evidence="1 2">HS-06-05</strain>
    </source>
</reference>